<accession>A0ABY5MNF5</accession>
<keyword evidence="5" id="KW-1185">Reference proteome</keyword>
<evidence type="ECO:0000313" key="5">
    <source>
        <dbReference type="Proteomes" id="UP001342418"/>
    </source>
</evidence>
<organism evidence="4 5">
    <name type="scientific">Nitratireductor thuwali</name>
    <dbReference type="NCBI Taxonomy" id="2267699"/>
    <lineage>
        <taxon>Bacteria</taxon>
        <taxon>Pseudomonadati</taxon>
        <taxon>Pseudomonadota</taxon>
        <taxon>Alphaproteobacteria</taxon>
        <taxon>Hyphomicrobiales</taxon>
        <taxon>Phyllobacteriaceae</taxon>
        <taxon>Nitratireductor</taxon>
    </lineage>
</organism>
<evidence type="ECO:0000313" key="4">
    <source>
        <dbReference type="EMBL" id="UUP18359.1"/>
    </source>
</evidence>
<protein>
    <recommendedName>
        <fullName evidence="3">N-acetyltransferase domain-containing protein</fullName>
    </recommendedName>
</protein>
<dbReference type="InterPro" id="IPR016181">
    <property type="entry name" value="Acyl_CoA_acyltransferase"/>
</dbReference>
<dbReference type="CDD" id="cd04301">
    <property type="entry name" value="NAT_SF"/>
    <property type="match status" value="1"/>
</dbReference>
<proteinExistence type="predicted"/>
<evidence type="ECO:0000259" key="3">
    <source>
        <dbReference type="PROSITE" id="PS51186"/>
    </source>
</evidence>
<keyword evidence="1" id="KW-0808">Transferase</keyword>
<feature type="domain" description="N-acetyltransferase" evidence="3">
    <location>
        <begin position="15"/>
        <end position="203"/>
    </location>
</feature>
<dbReference type="SUPFAM" id="SSF55729">
    <property type="entry name" value="Acyl-CoA N-acyltransferases (Nat)"/>
    <property type="match status" value="1"/>
</dbReference>
<name>A0ABY5MNF5_9HYPH</name>
<evidence type="ECO:0000256" key="1">
    <source>
        <dbReference type="ARBA" id="ARBA00022679"/>
    </source>
</evidence>
<gene>
    <name evidence="4" type="ORF">NTH_02839</name>
</gene>
<dbReference type="Proteomes" id="UP001342418">
    <property type="component" value="Chromosome"/>
</dbReference>
<dbReference type="InterPro" id="IPR050832">
    <property type="entry name" value="Bact_Acetyltransf"/>
</dbReference>
<dbReference type="RefSeq" id="WP_338530598.1">
    <property type="nucleotide sequence ID" value="NZ_CP030941.1"/>
</dbReference>
<dbReference type="Gene3D" id="3.40.630.30">
    <property type="match status" value="1"/>
</dbReference>
<keyword evidence="2" id="KW-0012">Acyltransferase</keyword>
<dbReference type="EMBL" id="CP030941">
    <property type="protein sequence ID" value="UUP18359.1"/>
    <property type="molecule type" value="Genomic_DNA"/>
</dbReference>
<dbReference type="Pfam" id="PF00583">
    <property type="entry name" value="Acetyltransf_1"/>
    <property type="match status" value="1"/>
</dbReference>
<dbReference type="InterPro" id="IPR000182">
    <property type="entry name" value="GNAT_dom"/>
</dbReference>
<reference evidence="4 5" key="1">
    <citation type="submission" date="2018-07" db="EMBL/GenBank/DDBJ databases">
        <title>Genome sequence of Nitratireductor thuwali#1536.</title>
        <authorList>
            <person name="Michoud G."/>
            <person name="Merlino G."/>
            <person name="Sefrji F.O."/>
            <person name="Daffonchio D."/>
        </authorList>
    </citation>
    <scope>NUCLEOTIDE SEQUENCE [LARGE SCALE GENOMIC DNA]</scope>
    <source>
        <strain evidence="5">Nit1536</strain>
    </source>
</reference>
<evidence type="ECO:0000256" key="2">
    <source>
        <dbReference type="ARBA" id="ARBA00023315"/>
    </source>
</evidence>
<dbReference type="PROSITE" id="PS51186">
    <property type="entry name" value="GNAT"/>
    <property type="match status" value="1"/>
</dbReference>
<dbReference type="PANTHER" id="PTHR43877">
    <property type="entry name" value="AMINOALKYLPHOSPHONATE N-ACETYLTRANSFERASE-RELATED-RELATED"/>
    <property type="match status" value="1"/>
</dbReference>
<sequence length="207" mass="22949">MKEVFPSPTSTAGEIVLRDATAADARALAELIAIAGAGIPEWLWAQMADPNEDVFDVGTRRAERDEGGFSWTNAIVAETYGSVIGMILGYRLEVEDGSLDEVPEILRPFLELERHVPGSWYINAFALYAPWRSRGIGSRLLAAATERAHKAGCRRMSVQTFSETPRSEAFYIRRGFRRIDARRLPVPSPCRHGGDTLLLLRDEKSTG</sequence>